<gene>
    <name evidence="2" type="ORF">LVJ82_05795</name>
</gene>
<organism evidence="2 3">
    <name type="scientific">Vitreoscilla massiliensis</name>
    <dbReference type="NCBI Taxonomy" id="1689272"/>
    <lineage>
        <taxon>Bacteria</taxon>
        <taxon>Pseudomonadati</taxon>
        <taxon>Pseudomonadota</taxon>
        <taxon>Betaproteobacteria</taxon>
        <taxon>Neisseriales</taxon>
        <taxon>Neisseriaceae</taxon>
        <taxon>Vitreoscilla</taxon>
    </lineage>
</organism>
<reference evidence="2 3" key="1">
    <citation type="journal article" date="2022" name="Res Sq">
        <title>Evolution of multicellular longitudinally dividing oral cavity symbionts (Neisseriaceae).</title>
        <authorList>
            <person name="Nyongesa S."/>
            <person name="Weber P."/>
            <person name="Bernet E."/>
            <person name="Pullido F."/>
            <person name="Nieckarz M."/>
            <person name="Delaby M."/>
            <person name="Nieves C."/>
            <person name="Viehboeck T."/>
            <person name="Krause N."/>
            <person name="Rivera-Millot A."/>
            <person name="Nakamura A."/>
            <person name="Vischer N."/>
            <person name="VanNieuwenhze M."/>
            <person name="Brun Y."/>
            <person name="Cava F."/>
            <person name="Bulgheresi S."/>
            <person name="Veyrier F."/>
        </authorList>
    </citation>
    <scope>NUCLEOTIDE SEQUENCE [LARGE SCALE GENOMIC DNA]</scope>
    <source>
        <strain evidence="2 3">SN4</strain>
    </source>
</reference>
<feature type="signal peptide" evidence="1">
    <location>
        <begin position="1"/>
        <end position="22"/>
    </location>
</feature>
<accession>A0ABY4E598</accession>
<evidence type="ECO:0000313" key="3">
    <source>
        <dbReference type="Proteomes" id="UP000832011"/>
    </source>
</evidence>
<dbReference type="EMBL" id="CP091511">
    <property type="protein sequence ID" value="UOO90484.1"/>
    <property type="molecule type" value="Genomic_DNA"/>
</dbReference>
<dbReference type="InterPro" id="IPR021457">
    <property type="entry name" value="DUF3108"/>
</dbReference>
<keyword evidence="3" id="KW-1185">Reference proteome</keyword>
<dbReference type="Proteomes" id="UP000832011">
    <property type="component" value="Chromosome"/>
</dbReference>
<dbReference type="RefSeq" id="WP_058304813.1">
    <property type="nucleotide sequence ID" value="NZ_CABKVG010000005.1"/>
</dbReference>
<dbReference type="Pfam" id="PF11306">
    <property type="entry name" value="DUF3108"/>
    <property type="match status" value="1"/>
</dbReference>
<keyword evidence="1" id="KW-0732">Signal</keyword>
<proteinExistence type="predicted"/>
<protein>
    <submittedName>
        <fullName evidence="2">DUF3108 domain-containing protein</fullName>
    </submittedName>
</protein>
<feature type="chain" id="PRO_5047036469" evidence="1">
    <location>
        <begin position="23"/>
        <end position="226"/>
    </location>
</feature>
<name>A0ABY4E598_9NEIS</name>
<sequence>MQQIIKVLGISAVLLAANSVYAQSVAFPKNAALTYSGNGGVTATMGFNRSSSAYNINTTFKIPLYSMQFRSSGGMNGNTMVPNSYSDTRRGKLYAQAKFNHGSKTITYGKAGENKTAPMRGVPMDLFSLAWQLSLNNGKVSGVSQFTNGKKVYNEATNIRAAGTQTVKFKGQPLSVNVYRATRGGDVMEYGLAPSLGNIPALIRYTDDGKTYQLNLTAATLDGKKY</sequence>
<evidence type="ECO:0000256" key="1">
    <source>
        <dbReference type="SAM" id="SignalP"/>
    </source>
</evidence>
<evidence type="ECO:0000313" key="2">
    <source>
        <dbReference type="EMBL" id="UOO90484.1"/>
    </source>
</evidence>